<reference evidence="2" key="1">
    <citation type="journal article" date="2010" name="Science">
        <title>Signatures of adaptation to obligate biotrophy in the Hyaloperonospora arabidopsidis genome.</title>
        <authorList>
            <person name="Baxter L."/>
            <person name="Tripathy S."/>
            <person name="Ishaque N."/>
            <person name="Boot N."/>
            <person name="Cabral A."/>
            <person name="Kemen E."/>
            <person name="Thines M."/>
            <person name="Ah-Fong A."/>
            <person name="Anderson R."/>
            <person name="Badejoko W."/>
            <person name="Bittner-Eddy P."/>
            <person name="Boore J.L."/>
            <person name="Chibucos M.C."/>
            <person name="Coates M."/>
            <person name="Dehal P."/>
            <person name="Delehaunty K."/>
            <person name="Dong S."/>
            <person name="Downton P."/>
            <person name="Dumas B."/>
            <person name="Fabro G."/>
            <person name="Fronick C."/>
            <person name="Fuerstenberg S.I."/>
            <person name="Fulton L."/>
            <person name="Gaulin E."/>
            <person name="Govers F."/>
            <person name="Hughes L."/>
            <person name="Humphray S."/>
            <person name="Jiang R.H."/>
            <person name="Judelson H."/>
            <person name="Kamoun S."/>
            <person name="Kyung K."/>
            <person name="Meijer H."/>
            <person name="Minx P."/>
            <person name="Morris P."/>
            <person name="Nelson J."/>
            <person name="Phuntumart V."/>
            <person name="Qutob D."/>
            <person name="Rehmany A."/>
            <person name="Rougon-Cardoso A."/>
            <person name="Ryden P."/>
            <person name="Torto-Alalibo T."/>
            <person name="Studholme D."/>
            <person name="Wang Y."/>
            <person name="Win J."/>
            <person name="Wood J."/>
            <person name="Clifton S.W."/>
            <person name="Rogers J."/>
            <person name="Van den Ackerveken G."/>
            <person name="Jones J.D."/>
            <person name="McDowell J.M."/>
            <person name="Beynon J."/>
            <person name="Tyler B.M."/>
        </authorList>
    </citation>
    <scope>NUCLEOTIDE SEQUENCE [LARGE SCALE GENOMIC DNA]</scope>
    <source>
        <strain evidence="2">Emoy2</strain>
    </source>
</reference>
<accession>M4B1I9</accession>
<dbReference type="EMBL" id="JH597776">
    <property type="status" value="NOT_ANNOTATED_CDS"/>
    <property type="molecule type" value="Genomic_DNA"/>
</dbReference>
<dbReference type="EnsemblProtists" id="HpaT800136">
    <property type="protein sequence ID" value="HpaP800136"/>
    <property type="gene ID" value="HpaG800136"/>
</dbReference>
<name>M4B1I9_HYAAE</name>
<sequence length="56" mass="6167">MSVCDTIKMSLEAAAIELGAFTQLRCVDGHRQTTSTANSTAANFRCHCLRRQGHQE</sequence>
<proteinExistence type="predicted"/>
<evidence type="ECO:0000313" key="1">
    <source>
        <dbReference type="EnsemblProtists" id="HpaP800136"/>
    </source>
</evidence>
<organism evidence="1 2">
    <name type="scientific">Hyaloperonospora arabidopsidis (strain Emoy2)</name>
    <name type="common">Downy mildew agent</name>
    <name type="synonym">Peronospora arabidopsidis</name>
    <dbReference type="NCBI Taxonomy" id="559515"/>
    <lineage>
        <taxon>Eukaryota</taxon>
        <taxon>Sar</taxon>
        <taxon>Stramenopiles</taxon>
        <taxon>Oomycota</taxon>
        <taxon>Peronosporomycetes</taxon>
        <taxon>Peronosporales</taxon>
        <taxon>Peronosporaceae</taxon>
        <taxon>Hyaloperonospora</taxon>
    </lineage>
</organism>
<dbReference type="Proteomes" id="UP000011713">
    <property type="component" value="Unassembled WGS sequence"/>
</dbReference>
<protein>
    <submittedName>
        <fullName evidence="1">Uncharacterized protein</fullName>
    </submittedName>
</protein>
<dbReference type="AlphaFoldDB" id="M4B1I9"/>
<dbReference type="HOGENOM" id="CLU_3018344_0_0_1"/>
<dbReference type="InParanoid" id="M4B1I9"/>
<evidence type="ECO:0000313" key="2">
    <source>
        <dbReference type="Proteomes" id="UP000011713"/>
    </source>
</evidence>
<reference evidence="1" key="2">
    <citation type="submission" date="2015-06" db="UniProtKB">
        <authorList>
            <consortium name="EnsemblProtists"/>
        </authorList>
    </citation>
    <scope>IDENTIFICATION</scope>
    <source>
        <strain evidence="1">Emoy2</strain>
    </source>
</reference>
<dbReference type="VEuPathDB" id="FungiDB:HpaG800136"/>
<keyword evidence="2" id="KW-1185">Reference proteome</keyword>